<dbReference type="Proteomes" id="UP000054630">
    <property type="component" value="Unassembled WGS sequence"/>
</dbReference>
<evidence type="ECO:0000313" key="2">
    <source>
        <dbReference type="Proteomes" id="UP000054630"/>
    </source>
</evidence>
<evidence type="ECO:0000313" key="1">
    <source>
        <dbReference type="EMBL" id="KRX12409.1"/>
    </source>
</evidence>
<protein>
    <submittedName>
        <fullName evidence="1">Uncharacterized protein</fullName>
    </submittedName>
</protein>
<keyword evidence="2" id="KW-1185">Reference proteome</keyword>
<accession>A0A0V0RD56</accession>
<comment type="caution">
    <text evidence="1">The sequence shown here is derived from an EMBL/GenBank/DDBJ whole genome shotgun (WGS) entry which is preliminary data.</text>
</comment>
<dbReference type="AlphaFoldDB" id="A0A0V0RD56"/>
<sequence>MSFDGYQHRVPVFKRDFLSSLSREIGSKSIDTSVTVEVVYN</sequence>
<organism evidence="1 2">
    <name type="scientific">Trichinella nelsoni</name>
    <dbReference type="NCBI Taxonomy" id="6336"/>
    <lineage>
        <taxon>Eukaryota</taxon>
        <taxon>Metazoa</taxon>
        <taxon>Ecdysozoa</taxon>
        <taxon>Nematoda</taxon>
        <taxon>Enoplea</taxon>
        <taxon>Dorylaimia</taxon>
        <taxon>Trichinellida</taxon>
        <taxon>Trichinellidae</taxon>
        <taxon>Trichinella</taxon>
    </lineage>
</organism>
<name>A0A0V0RD56_9BILA</name>
<dbReference type="EMBL" id="JYDL01000425">
    <property type="protein sequence ID" value="KRX12409.1"/>
    <property type="molecule type" value="Genomic_DNA"/>
</dbReference>
<gene>
    <name evidence="1" type="ORF">T07_3170</name>
</gene>
<proteinExistence type="predicted"/>
<reference evidence="1 2" key="1">
    <citation type="submission" date="2015-01" db="EMBL/GenBank/DDBJ databases">
        <title>Evolution of Trichinella species and genotypes.</title>
        <authorList>
            <person name="Korhonen P.K."/>
            <person name="Edoardo P."/>
            <person name="Giuseppe L.R."/>
            <person name="Gasser R.B."/>
        </authorList>
    </citation>
    <scope>NUCLEOTIDE SEQUENCE [LARGE SCALE GENOMIC DNA]</scope>
    <source>
        <strain evidence="1">ISS37</strain>
    </source>
</reference>